<dbReference type="SUPFAM" id="SSF51735">
    <property type="entry name" value="NAD(P)-binding Rossmann-fold domains"/>
    <property type="match status" value="1"/>
</dbReference>
<dbReference type="Pfam" id="PF13561">
    <property type="entry name" value="adh_short_C2"/>
    <property type="match status" value="1"/>
</dbReference>
<dbReference type="RefSeq" id="WP_208176884.1">
    <property type="nucleotide sequence ID" value="NZ_JAGETZ010000010.1"/>
</dbReference>
<evidence type="ECO:0000256" key="1">
    <source>
        <dbReference type="ARBA" id="ARBA00006484"/>
    </source>
</evidence>
<dbReference type="PANTHER" id="PTHR42760">
    <property type="entry name" value="SHORT-CHAIN DEHYDROGENASES/REDUCTASES FAMILY MEMBER"/>
    <property type="match status" value="1"/>
</dbReference>
<evidence type="ECO:0000313" key="2">
    <source>
        <dbReference type="EMBL" id="MBO2011188.1"/>
    </source>
</evidence>
<proteinExistence type="inferred from homology"/>
<dbReference type="InterPro" id="IPR002347">
    <property type="entry name" value="SDR_fam"/>
</dbReference>
<sequence length="252" mass="26228">MHDLTGKVALVSGGGRDIGRQVSLALAKAGANVCFNYFDSVGEAEETKKQIEALGAGQVVAAQGDMTKAADVAKVVQTCTEAFGPKIDILVNVVGGLVARKTLEEMDEAFWDFVIDVNLKSVFLLSKAVVPHMPEGGAIVNFASQAARDGGGPGALAYATGKGGVLTLTRGLAKELGPKGIRVNAVSPGMIATAFHDTFTKPEVRERVAGGTPLRREGQAREVADLVTYLASPESSFITGASMEINGGTYFI</sequence>
<dbReference type="EMBL" id="JAGETZ010000010">
    <property type="protein sequence ID" value="MBO2011188.1"/>
    <property type="molecule type" value="Genomic_DNA"/>
</dbReference>
<dbReference type="PRINTS" id="PR00080">
    <property type="entry name" value="SDRFAMILY"/>
</dbReference>
<dbReference type="Proteomes" id="UP000664369">
    <property type="component" value="Unassembled WGS sequence"/>
</dbReference>
<dbReference type="PRINTS" id="PR00081">
    <property type="entry name" value="GDHRDH"/>
</dbReference>
<reference evidence="2 3" key="1">
    <citation type="submission" date="2021-03" db="EMBL/GenBank/DDBJ databases">
        <authorList>
            <person name="Kim M.K."/>
        </authorList>
    </citation>
    <scope>NUCLEOTIDE SEQUENCE [LARGE SCALE GENOMIC DNA]</scope>
    <source>
        <strain evidence="2 3">BT442</strain>
    </source>
</reference>
<name>A0ABS3QIW8_9BACT</name>
<evidence type="ECO:0000313" key="3">
    <source>
        <dbReference type="Proteomes" id="UP000664369"/>
    </source>
</evidence>
<dbReference type="PANTHER" id="PTHR42760:SF40">
    <property type="entry name" value="3-OXOACYL-[ACYL-CARRIER-PROTEIN] REDUCTASE, CHLOROPLASTIC"/>
    <property type="match status" value="1"/>
</dbReference>
<accession>A0ABS3QIW8</accession>
<dbReference type="Gene3D" id="3.40.50.720">
    <property type="entry name" value="NAD(P)-binding Rossmann-like Domain"/>
    <property type="match status" value="1"/>
</dbReference>
<dbReference type="InterPro" id="IPR036291">
    <property type="entry name" value="NAD(P)-bd_dom_sf"/>
</dbReference>
<comment type="similarity">
    <text evidence="1">Belongs to the short-chain dehydrogenases/reductases (SDR) family.</text>
</comment>
<comment type="caution">
    <text evidence="2">The sequence shown here is derived from an EMBL/GenBank/DDBJ whole genome shotgun (WGS) entry which is preliminary data.</text>
</comment>
<keyword evidence="3" id="KW-1185">Reference proteome</keyword>
<protein>
    <submittedName>
        <fullName evidence="2">SDR family oxidoreductase</fullName>
    </submittedName>
</protein>
<dbReference type="CDD" id="cd05233">
    <property type="entry name" value="SDR_c"/>
    <property type="match status" value="1"/>
</dbReference>
<gene>
    <name evidence="2" type="ORF">J4E00_19150</name>
</gene>
<organism evidence="2 3">
    <name type="scientific">Hymenobacter negativus</name>
    <dbReference type="NCBI Taxonomy" id="2795026"/>
    <lineage>
        <taxon>Bacteria</taxon>
        <taxon>Pseudomonadati</taxon>
        <taxon>Bacteroidota</taxon>
        <taxon>Cytophagia</taxon>
        <taxon>Cytophagales</taxon>
        <taxon>Hymenobacteraceae</taxon>
        <taxon>Hymenobacter</taxon>
    </lineage>
</organism>